<feature type="region of interest" description="Disordered" evidence="1">
    <location>
        <begin position="279"/>
        <end position="326"/>
    </location>
</feature>
<feature type="compositionally biased region" description="Basic and acidic residues" evidence="1">
    <location>
        <begin position="68"/>
        <end position="79"/>
    </location>
</feature>
<feature type="region of interest" description="Disordered" evidence="1">
    <location>
        <begin position="128"/>
        <end position="162"/>
    </location>
</feature>
<feature type="compositionally biased region" description="Basic and acidic residues" evidence="1">
    <location>
        <begin position="300"/>
        <end position="313"/>
    </location>
</feature>
<feature type="region of interest" description="Disordered" evidence="1">
    <location>
        <begin position="63"/>
        <end position="106"/>
    </location>
</feature>
<protein>
    <submittedName>
        <fullName evidence="3">Uncharacterized protein</fullName>
    </submittedName>
</protein>
<evidence type="ECO:0000256" key="1">
    <source>
        <dbReference type="SAM" id="MobiDB-lite"/>
    </source>
</evidence>
<proteinExistence type="predicted"/>
<keyword evidence="2" id="KW-0732">Signal</keyword>
<feature type="compositionally biased region" description="Polar residues" evidence="1">
    <location>
        <begin position="97"/>
        <end position="106"/>
    </location>
</feature>
<feature type="region of interest" description="Disordered" evidence="1">
    <location>
        <begin position="517"/>
        <end position="577"/>
    </location>
</feature>
<evidence type="ECO:0000256" key="2">
    <source>
        <dbReference type="SAM" id="SignalP"/>
    </source>
</evidence>
<feature type="region of interest" description="Disordered" evidence="1">
    <location>
        <begin position="31"/>
        <end position="50"/>
    </location>
</feature>
<name>K0S9G6_THAOC</name>
<dbReference type="AlphaFoldDB" id="K0S9G6"/>
<dbReference type="EMBL" id="AGNL01018641">
    <property type="protein sequence ID" value="EJK62758.1"/>
    <property type="molecule type" value="Genomic_DNA"/>
</dbReference>
<organism evidence="3 4">
    <name type="scientific">Thalassiosira oceanica</name>
    <name type="common">Marine diatom</name>
    <dbReference type="NCBI Taxonomy" id="159749"/>
    <lineage>
        <taxon>Eukaryota</taxon>
        <taxon>Sar</taxon>
        <taxon>Stramenopiles</taxon>
        <taxon>Ochrophyta</taxon>
        <taxon>Bacillariophyta</taxon>
        <taxon>Coscinodiscophyceae</taxon>
        <taxon>Thalassiosirophycidae</taxon>
        <taxon>Thalassiosirales</taxon>
        <taxon>Thalassiosiraceae</taxon>
        <taxon>Thalassiosira</taxon>
    </lineage>
</organism>
<gene>
    <name evidence="3" type="ORF">THAOC_16617</name>
</gene>
<feature type="compositionally biased region" description="Basic and acidic residues" evidence="1">
    <location>
        <begin position="151"/>
        <end position="162"/>
    </location>
</feature>
<feature type="region of interest" description="Disordered" evidence="1">
    <location>
        <begin position="628"/>
        <end position="649"/>
    </location>
</feature>
<feature type="compositionally biased region" description="Basic and acidic residues" evidence="1">
    <location>
        <begin position="426"/>
        <end position="439"/>
    </location>
</feature>
<feature type="signal peptide" evidence="2">
    <location>
        <begin position="1"/>
        <end position="22"/>
    </location>
</feature>
<comment type="caution">
    <text evidence="3">The sequence shown here is derived from an EMBL/GenBank/DDBJ whole genome shotgun (WGS) entry which is preliminary data.</text>
</comment>
<evidence type="ECO:0000313" key="3">
    <source>
        <dbReference type="EMBL" id="EJK62758.1"/>
    </source>
</evidence>
<evidence type="ECO:0000313" key="4">
    <source>
        <dbReference type="Proteomes" id="UP000266841"/>
    </source>
</evidence>
<keyword evidence="4" id="KW-1185">Reference proteome</keyword>
<feature type="compositionally biased region" description="Low complexity" evidence="1">
    <location>
        <begin position="139"/>
        <end position="150"/>
    </location>
</feature>
<sequence>MGFFSAKFAAVAFCFGFFGARSHLLPSAVPRSTGLSGQDPHTGRSQQGKEGFGFVFVEPDRAYGQSQGEKERTGGRETDTSDMARYTGNGAYGPDSMSMSTDVTASPSVSWSTYDAYDYDDDRSDFFSADNKENESRGRSSSSLSLSDAESAVHRRSDRRSGRNMDQLWARLSVDAASAVMESDEGKSMIRPDLIAKVATAAANSLLEDGQEMEKINAARRRKNRRAMKISHQTLRNAASKASISVLQSSIGSGLDSQALAASVASTILREGGKLLKEADGDGSVSTTSTHNLSLGRTRNGKEVSEPFRERKQIGSYQTQRRNPTLKDDETLQTVDTAKFGKGDKYALDNYSVASIQSQPCFSSGKPSTRGETYDNVTVDPILKTASDWQQPSKLTTNIGEMKQPLPDTQVEHYDDSTTIRTEHYHDLRGWDSSSHEPSQEPMRSNTEDIKKREEDFNAAAEFLRSKLDELEDSSSHEPQRDLPRDLTPNSNTEDIKKRETDFIAAAEILRNKLDELEEGNGEADTPPRNGATQHPAIPPLETTGSSSIKQVPDKPSPSTTIKSARRHSAVISKNGEEVQSILRRTSEHFPCEGESEDWVFDEDGTCHMSIGDLRVRTEGKLHDTDEFAEPESEMGDHELSQQNGQGEGDEEAIEVELVESDPKASKRDWFKLFRRKKVTFAAFVEEQYPDESTAAHQLDQARTEVTSEATRNTKTRQRGLMKLFHRTLPSLRGPKIFRSKSSREKQVTAESILTTESDEVGVTL</sequence>
<dbReference type="Proteomes" id="UP000266841">
    <property type="component" value="Unassembled WGS sequence"/>
</dbReference>
<reference evidence="3 4" key="1">
    <citation type="journal article" date="2012" name="Genome Biol.">
        <title>Genome and low-iron response of an oceanic diatom adapted to chronic iron limitation.</title>
        <authorList>
            <person name="Lommer M."/>
            <person name="Specht M."/>
            <person name="Roy A.S."/>
            <person name="Kraemer L."/>
            <person name="Andreson R."/>
            <person name="Gutowska M.A."/>
            <person name="Wolf J."/>
            <person name="Bergner S.V."/>
            <person name="Schilhabel M.B."/>
            <person name="Klostermeier U.C."/>
            <person name="Beiko R.G."/>
            <person name="Rosenstiel P."/>
            <person name="Hippler M."/>
            <person name="Laroche J."/>
        </authorList>
    </citation>
    <scope>NUCLEOTIDE SEQUENCE [LARGE SCALE GENOMIC DNA]</scope>
    <source>
        <strain evidence="3 4">CCMP1005</strain>
    </source>
</reference>
<feature type="non-terminal residue" evidence="3">
    <location>
        <position position="765"/>
    </location>
</feature>
<feature type="compositionally biased region" description="Basic and acidic residues" evidence="1">
    <location>
        <begin position="469"/>
        <end position="485"/>
    </location>
</feature>
<feature type="region of interest" description="Disordered" evidence="1">
    <location>
        <begin position="469"/>
        <end position="500"/>
    </location>
</feature>
<feature type="compositionally biased region" description="Polar residues" evidence="1">
    <location>
        <begin position="284"/>
        <end position="297"/>
    </location>
</feature>
<feature type="chain" id="PRO_5003837606" evidence="2">
    <location>
        <begin position="23"/>
        <end position="765"/>
    </location>
</feature>
<feature type="region of interest" description="Disordered" evidence="1">
    <location>
        <begin position="426"/>
        <end position="450"/>
    </location>
</feature>
<accession>K0S9G6</accession>